<dbReference type="Pfam" id="PF00120">
    <property type="entry name" value="Gln-synt_C"/>
    <property type="match status" value="1"/>
</dbReference>
<dbReference type="PROSITE" id="PS00180">
    <property type="entry name" value="GLNA_1"/>
    <property type="match status" value="1"/>
</dbReference>
<evidence type="ECO:0000256" key="8">
    <source>
        <dbReference type="ARBA" id="ARBA00049436"/>
    </source>
</evidence>
<evidence type="ECO:0000256" key="7">
    <source>
        <dbReference type="ARBA" id="ARBA00022842"/>
    </source>
</evidence>
<dbReference type="KEGG" id="avu:BK816_05380"/>
<evidence type="ECO:0000256" key="1">
    <source>
        <dbReference type="ARBA" id="ARBA00009897"/>
    </source>
</evidence>
<dbReference type="SMART" id="SM01230">
    <property type="entry name" value="Gln-synt_C"/>
    <property type="match status" value="1"/>
</dbReference>
<dbReference type="EC" id="6.3.1.2" evidence="14"/>
<dbReference type="EMBL" id="CP017812">
    <property type="protein sequence ID" value="AOZ72795.1"/>
    <property type="molecule type" value="Genomic_DNA"/>
</dbReference>
<evidence type="ECO:0000256" key="12">
    <source>
        <dbReference type="PROSITE-ProRule" id="PRU01330"/>
    </source>
</evidence>
<evidence type="ECO:0000256" key="5">
    <source>
        <dbReference type="ARBA" id="ARBA00022741"/>
    </source>
</evidence>
<protein>
    <recommendedName>
        <fullName evidence="2 14">Glutamine synthetase</fullName>
        <ecNumber evidence="14">6.3.1.2</ecNumber>
    </recommendedName>
</protein>
<dbReference type="InterPro" id="IPR008147">
    <property type="entry name" value="Gln_synt_N"/>
</dbReference>
<evidence type="ECO:0000256" key="9">
    <source>
        <dbReference type="PIRSR" id="PIRSR604809-1"/>
    </source>
</evidence>
<dbReference type="InterPro" id="IPR027302">
    <property type="entry name" value="Gln_synth_N_conserv_site"/>
</dbReference>
<evidence type="ECO:0000256" key="10">
    <source>
        <dbReference type="PIRSR" id="PIRSR604809-2"/>
    </source>
</evidence>
<dbReference type="PROSITE" id="PS00181">
    <property type="entry name" value="GLNA_ATP"/>
    <property type="match status" value="1"/>
</dbReference>
<evidence type="ECO:0000256" key="13">
    <source>
        <dbReference type="RuleBase" id="RU000384"/>
    </source>
</evidence>
<evidence type="ECO:0000313" key="18">
    <source>
        <dbReference type="Proteomes" id="UP000176288"/>
    </source>
</evidence>
<evidence type="ECO:0000256" key="2">
    <source>
        <dbReference type="ARBA" id="ARBA00021364"/>
    </source>
</evidence>
<dbReference type="Gene3D" id="3.30.590.10">
    <property type="entry name" value="Glutamine synthetase/guanido kinase, catalytic domain"/>
    <property type="match status" value="1"/>
</dbReference>
<proteinExistence type="inferred from homology"/>
<feature type="binding site" evidence="11">
    <location>
        <position position="334"/>
    </location>
    <ligand>
        <name>Mg(2+)</name>
        <dbReference type="ChEBI" id="CHEBI:18420"/>
        <label>1</label>
    </ligand>
</feature>
<dbReference type="RefSeq" id="WP_071164260.1">
    <property type="nucleotide sequence ID" value="NZ_CP017812.1"/>
</dbReference>
<feature type="binding site" evidence="11">
    <location>
        <position position="187"/>
    </location>
    <ligand>
        <name>Mg(2+)</name>
        <dbReference type="ChEBI" id="CHEBI:18420"/>
        <label>1</label>
    </ligand>
</feature>
<keyword evidence="6 10" id="KW-0067">ATP-binding</keyword>
<evidence type="ECO:0000256" key="4">
    <source>
        <dbReference type="ARBA" id="ARBA00022723"/>
    </source>
</evidence>
<dbReference type="FunFam" id="3.30.590.10:FF:000003">
    <property type="entry name" value="Glutamine synthetase 2"/>
    <property type="match status" value="1"/>
</dbReference>
<dbReference type="InterPro" id="IPR008146">
    <property type="entry name" value="Gln_synth_cat_dom"/>
</dbReference>
<dbReference type="Proteomes" id="UP000176288">
    <property type="component" value="Chromosome"/>
</dbReference>
<feature type="binding site" evidence="11">
    <location>
        <position position="132"/>
    </location>
    <ligand>
        <name>Mg(2+)</name>
        <dbReference type="ChEBI" id="CHEBI:18420"/>
        <label>1</label>
    </ligand>
</feature>
<feature type="binding site" evidence="11">
    <location>
        <position position="243"/>
    </location>
    <ligand>
        <name>Mg(2+)</name>
        <dbReference type="ChEBI" id="CHEBI:18420"/>
        <label>1</label>
    </ligand>
</feature>
<evidence type="ECO:0000256" key="6">
    <source>
        <dbReference type="ARBA" id="ARBA00022840"/>
    </source>
</evidence>
<dbReference type="Gene3D" id="3.10.20.70">
    <property type="entry name" value="Glutamine synthetase, N-terminal domain"/>
    <property type="match status" value="1"/>
</dbReference>
<dbReference type="GO" id="GO:0006542">
    <property type="term" value="P:glutamine biosynthetic process"/>
    <property type="evidence" value="ECO:0007669"/>
    <property type="project" value="InterPro"/>
</dbReference>
<evidence type="ECO:0000256" key="11">
    <source>
        <dbReference type="PIRSR" id="PIRSR604809-3"/>
    </source>
</evidence>
<dbReference type="GO" id="GO:0005524">
    <property type="term" value="F:ATP binding"/>
    <property type="evidence" value="ECO:0007669"/>
    <property type="project" value="UniProtKB-KW"/>
</dbReference>
<feature type="binding site" evidence="9">
    <location>
        <position position="296"/>
    </location>
    <ligand>
        <name>L-glutamate</name>
        <dbReference type="ChEBI" id="CHEBI:29985"/>
    </ligand>
</feature>
<dbReference type="InterPro" id="IPR036651">
    <property type="entry name" value="Gln_synt_N_sf"/>
</dbReference>
<comment type="similarity">
    <text evidence="1 12 13">Belongs to the glutamine synthetase family.</text>
</comment>
<dbReference type="NCBIfam" id="TIGR00653">
    <property type="entry name" value="GlnA"/>
    <property type="match status" value="1"/>
</dbReference>
<dbReference type="OrthoDB" id="9807095at2"/>
<dbReference type="GO" id="GO:0046872">
    <property type="term" value="F:metal ion binding"/>
    <property type="evidence" value="ECO:0007669"/>
    <property type="project" value="UniProtKB-KW"/>
</dbReference>
<dbReference type="AlphaFoldDB" id="A0A1D9MKH2"/>
<dbReference type="PANTHER" id="PTHR43785:SF11">
    <property type="entry name" value="GAMMA-GLUTAMYLPOLYAMINE SYNTHETASE GLNA2"/>
    <property type="match status" value="1"/>
</dbReference>
<feature type="domain" description="GS beta-grasp" evidence="15">
    <location>
        <begin position="16"/>
        <end position="100"/>
    </location>
</feature>
<feature type="binding site" evidence="10">
    <location>
        <begin position="245"/>
        <end position="247"/>
    </location>
    <ligand>
        <name>ATP</name>
        <dbReference type="ChEBI" id="CHEBI:30616"/>
    </ligand>
</feature>
<dbReference type="Pfam" id="PF03951">
    <property type="entry name" value="Gln-synt_N"/>
    <property type="match status" value="1"/>
</dbReference>
<gene>
    <name evidence="17" type="ORF">BK816_05380</name>
</gene>
<feature type="binding site" evidence="9">
    <location>
        <position position="336"/>
    </location>
    <ligand>
        <name>L-glutamate</name>
        <dbReference type="ChEBI" id="CHEBI:29985"/>
    </ligand>
</feature>
<comment type="cofactor">
    <cofactor evidence="11">
        <name>Mg(2+)</name>
        <dbReference type="ChEBI" id="CHEBI:18420"/>
    </cofactor>
    <text evidence="11">Binds 2 Mg(2+) ions per subunit.</text>
</comment>
<name>A0A1D9MKH2_9ACTO</name>
<dbReference type="InterPro" id="IPR014746">
    <property type="entry name" value="Gln_synth/guanido_kin_cat_dom"/>
</dbReference>
<dbReference type="STRING" id="1912795.BK816_05380"/>
<keyword evidence="4 11" id="KW-0479">Metal-binding</keyword>
<accession>A0A1D9MKH2</accession>
<evidence type="ECO:0000256" key="3">
    <source>
        <dbReference type="ARBA" id="ARBA00022598"/>
    </source>
</evidence>
<evidence type="ECO:0000259" key="15">
    <source>
        <dbReference type="PROSITE" id="PS51986"/>
    </source>
</evidence>
<keyword evidence="3 14" id="KW-0436">Ligase</keyword>
<feature type="binding site" evidence="10">
    <location>
        <position position="314"/>
    </location>
    <ligand>
        <name>ATP</name>
        <dbReference type="ChEBI" id="CHEBI:30616"/>
    </ligand>
</feature>
<dbReference type="InterPro" id="IPR004809">
    <property type="entry name" value="Gln_synth_I"/>
</dbReference>
<keyword evidence="18" id="KW-1185">Reference proteome</keyword>
<keyword evidence="7 11" id="KW-0460">Magnesium</keyword>
<feature type="binding site" evidence="10">
    <location>
        <position position="182"/>
    </location>
    <ligand>
        <name>ATP</name>
        <dbReference type="ChEBI" id="CHEBI:30616"/>
    </ligand>
</feature>
<feature type="binding site" evidence="9">
    <location>
        <position position="314"/>
    </location>
    <ligand>
        <name>L-glutamate</name>
        <dbReference type="ChEBI" id="CHEBI:29985"/>
    </ligand>
</feature>
<dbReference type="PROSITE" id="PS51987">
    <property type="entry name" value="GS_CATALYTIC"/>
    <property type="match status" value="1"/>
</dbReference>
<dbReference type="SUPFAM" id="SSF55931">
    <property type="entry name" value="Glutamine synthetase/guanido kinase"/>
    <property type="match status" value="1"/>
</dbReference>
<feature type="domain" description="GS catalytic" evidence="16">
    <location>
        <begin position="107"/>
        <end position="453"/>
    </location>
</feature>
<dbReference type="PROSITE" id="PS51986">
    <property type="entry name" value="GS_BETA_GRASP"/>
    <property type="match status" value="1"/>
</dbReference>
<dbReference type="PANTHER" id="PTHR43785">
    <property type="entry name" value="GAMMA-GLUTAMYLPUTRESCINE SYNTHETASE"/>
    <property type="match status" value="1"/>
</dbReference>
<feature type="binding site" evidence="11">
    <location>
        <position position="194"/>
    </location>
    <ligand>
        <name>Mg(2+)</name>
        <dbReference type="ChEBI" id="CHEBI:18420"/>
        <label>1</label>
    </ligand>
</feature>
<evidence type="ECO:0000256" key="14">
    <source>
        <dbReference type="RuleBase" id="RU004356"/>
    </source>
</evidence>
<sequence>MLTAAQQEVLQTIADRQIRFITLWFADVSGVLKGVSIAPGELEDAFKEGIGFDGSSIEGLTRIYESDMLLKPDAATFQELPWHQEERVARMFCDVLGPDGQPAFSDPRGVLERQIEKLAELGFHCQVHPEVEFYLLADVPKPNEEPVPLDRAGYFDHVSGGRSHDFRRKVVSVLEEMGISVEFSHHEGGPGQSEIDLRAVDALQAADNIITLKAVVEELAEREGIIATFMPKPFANAPGSGMHVHLSLFEGEENAFYSPSGQYQMSQTAQRFMAGILHHARGISAITNQHVNSYKRLWGGGEAPSYVCWGHNNRSALVRVPLYKPGKSSSARIEFRGMDSGANPYLALAVILAAGLSGITEKMVLPPETEDDVWGLTETERSALGIAALPTSLSSAVKLMSRSDLVAQTLGEEVFSYFERNKRAEWQEYRAQITPYELNRFLSPCPLNSRPRN</sequence>
<keyword evidence="5 10" id="KW-0547">Nucleotide-binding</keyword>
<comment type="catalytic activity">
    <reaction evidence="8 14">
        <text>L-glutamate + NH4(+) + ATP = L-glutamine + ADP + phosphate + H(+)</text>
        <dbReference type="Rhea" id="RHEA:16169"/>
        <dbReference type="ChEBI" id="CHEBI:15378"/>
        <dbReference type="ChEBI" id="CHEBI:28938"/>
        <dbReference type="ChEBI" id="CHEBI:29985"/>
        <dbReference type="ChEBI" id="CHEBI:30616"/>
        <dbReference type="ChEBI" id="CHEBI:43474"/>
        <dbReference type="ChEBI" id="CHEBI:58359"/>
        <dbReference type="ChEBI" id="CHEBI:456216"/>
        <dbReference type="EC" id="6.3.1.2"/>
    </reaction>
</comment>
<evidence type="ECO:0000259" key="16">
    <source>
        <dbReference type="PROSITE" id="PS51987"/>
    </source>
</evidence>
<dbReference type="SUPFAM" id="SSF54368">
    <property type="entry name" value="Glutamine synthetase, N-terminal domain"/>
    <property type="match status" value="1"/>
</dbReference>
<evidence type="ECO:0000313" key="17">
    <source>
        <dbReference type="EMBL" id="AOZ72795.1"/>
    </source>
</evidence>
<feature type="binding site" evidence="9">
    <location>
        <position position="302"/>
    </location>
    <ligand>
        <name>L-glutamate</name>
        <dbReference type="ChEBI" id="CHEBI:29985"/>
    </ligand>
</feature>
<dbReference type="InterPro" id="IPR027303">
    <property type="entry name" value="Gln_synth_gly_rich_site"/>
</dbReference>
<feature type="binding site" evidence="11">
    <location>
        <position position="130"/>
    </location>
    <ligand>
        <name>Mg(2+)</name>
        <dbReference type="ChEBI" id="CHEBI:18420"/>
        <label>1</label>
    </ligand>
</feature>
<dbReference type="GO" id="GO:0004356">
    <property type="term" value="F:glutamine synthetase activity"/>
    <property type="evidence" value="ECO:0007669"/>
    <property type="project" value="UniProtKB-EC"/>
</dbReference>
<reference evidence="17 18" key="1">
    <citation type="submission" date="2016-10" db="EMBL/GenBank/DDBJ databases">
        <title>Actinomyces aegypiusis sp. nov., isolated from the Aegypius monachus in Qinghai Tibet Plateau China.</title>
        <authorList>
            <person name="Wang Y."/>
        </authorList>
    </citation>
    <scope>NUCLEOTIDE SEQUENCE [LARGE SCALE GENOMIC DNA]</scope>
    <source>
        <strain evidence="17 18">VUL4_3</strain>
    </source>
</reference>
<organism evidence="17 18">
    <name type="scientific">Boudabousia tangfeifanii</name>
    <dbReference type="NCBI Taxonomy" id="1912795"/>
    <lineage>
        <taxon>Bacteria</taxon>
        <taxon>Bacillati</taxon>
        <taxon>Actinomycetota</taxon>
        <taxon>Actinomycetes</taxon>
        <taxon>Actinomycetales</taxon>
        <taxon>Actinomycetaceae</taxon>
        <taxon>Boudabousia</taxon>
    </lineage>
</organism>